<keyword evidence="4" id="KW-1185">Reference proteome</keyword>
<feature type="compositionally biased region" description="Basic and acidic residues" evidence="1">
    <location>
        <begin position="149"/>
        <end position="158"/>
    </location>
</feature>
<gene>
    <name evidence="3" type="ORF">DFR64_2469</name>
</gene>
<name>A0A3E0A8M1_9CHLR</name>
<feature type="region of interest" description="Disordered" evidence="1">
    <location>
        <begin position="252"/>
        <end position="368"/>
    </location>
</feature>
<protein>
    <submittedName>
        <fullName evidence="3">Uncharacterized protein</fullName>
    </submittedName>
</protein>
<sequence length="433" mass="47639">MMKTEKEPEYTTFIQQARQAFSQGKEERARELALLAIADPAQEEQAWLILASLSEPPQAMAYIENALKVNPDSQAARKAIRLVYSQMASGSRAQSQPPAALPIRPLDDTAPIPIPNDADIVNLNEEEFPLTETPQTEGEETPEEQGIEASHEAIKDAEGNLEEIPEPIAMEEAEAEEVEPPSTTINKKAFRKKLRRRTNPKAEELPQETPTPAENVSEPKSPRKKFRMIRKPIPEAEIEPIEDADSVEAVEIFEKIETGETAAAEAIQEENPSDKPVPQSVDTPPVPEAESEPEMPVETQKPVEKSEAPEEQPEEIQAAAPAPSPVSVPSEPQLEQPVEVLPPAEAESTPSQAEQQPAQTAGRELTGVKMARKVAVNKPDQDSRMVPDYAINGVDKQNNKTDPANVDTIELILISIAAILMPLLVFLYFYLTK</sequence>
<dbReference type="AlphaFoldDB" id="A0A3E0A8M1"/>
<evidence type="ECO:0000256" key="1">
    <source>
        <dbReference type="SAM" id="MobiDB-lite"/>
    </source>
</evidence>
<feature type="compositionally biased region" description="Polar residues" evidence="1">
    <location>
        <begin position="88"/>
        <end position="97"/>
    </location>
</feature>
<reference evidence="3 4" key="1">
    <citation type="submission" date="2018-08" db="EMBL/GenBank/DDBJ databases">
        <title>Genomic Encyclopedia of Type Strains, Phase IV (KMG-IV): sequencing the most valuable type-strain genomes for metagenomic binning, comparative biology and taxonomic classification.</title>
        <authorList>
            <person name="Goeker M."/>
        </authorList>
    </citation>
    <scope>NUCLEOTIDE SEQUENCE [LARGE SCALE GENOMIC DNA]</scope>
    <source>
        <strain evidence="3 4">DSM 23923</strain>
    </source>
</reference>
<feature type="compositionally biased region" description="Low complexity" evidence="1">
    <location>
        <begin position="259"/>
        <end position="270"/>
    </location>
</feature>
<evidence type="ECO:0000256" key="2">
    <source>
        <dbReference type="SAM" id="Phobius"/>
    </source>
</evidence>
<proteinExistence type="predicted"/>
<keyword evidence="2" id="KW-0472">Membrane</keyword>
<feature type="compositionally biased region" description="Acidic residues" evidence="1">
    <location>
        <begin position="159"/>
        <end position="179"/>
    </location>
</feature>
<dbReference type="EMBL" id="QUMS01000003">
    <property type="protein sequence ID" value="REG07264.1"/>
    <property type="molecule type" value="Genomic_DNA"/>
</dbReference>
<feature type="compositionally biased region" description="Basic residues" evidence="1">
    <location>
        <begin position="188"/>
        <end position="199"/>
    </location>
</feature>
<feature type="compositionally biased region" description="Acidic residues" evidence="1">
    <location>
        <begin position="137"/>
        <end position="146"/>
    </location>
</feature>
<feature type="region of interest" description="Disordered" evidence="1">
    <location>
        <begin position="129"/>
        <end position="231"/>
    </location>
</feature>
<feature type="region of interest" description="Disordered" evidence="1">
    <location>
        <begin position="88"/>
        <end position="116"/>
    </location>
</feature>
<accession>A0A3E0A8M1</accession>
<comment type="caution">
    <text evidence="3">The sequence shown here is derived from an EMBL/GenBank/DDBJ whole genome shotgun (WGS) entry which is preliminary data.</text>
</comment>
<keyword evidence="2" id="KW-0812">Transmembrane</keyword>
<evidence type="ECO:0000313" key="3">
    <source>
        <dbReference type="EMBL" id="REG07264.1"/>
    </source>
</evidence>
<keyword evidence="2" id="KW-1133">Transmembrane helix</keyword>
<evidence type="ECO:0000313" key="4">
    <source>
        <dbReference type="Proteomes" id="UP000256388"/>
    </source>
</evidence>
<dbReference type="RefSeq" id="WP_126440562.1">
    <property type="nucleotide sequence ID" value="NZ_AP018437.1"/>
</dbReference>
<feature type="compositionally biased region" description="Low complexity" evidence="1">
    <location>
        <begin position="315"/>
        <end position="330"/>
    </location>
</feature>
<feature type="compositionally biased region" description="Polar residues" evidence="1">
    <location>
        <begin position="348"/>
        <end position="359"/>
    </location>
</feature>
<dbReference type="Proteomes" id="UP000256388">
    <property type="component" value="Unassembled WGS sequence"/>
</dbReference>
<feature type="transmembrane region" description="Helical" evidence="2">
    <location>
        <begin position="411"/>
        <end position="431"/>
    </location>
</feature>
<organism evidence="3 4">
    <name type="scientific">Pelolinea submarina</name>
    <dbReference type="NCBI Taxonomy" id="913107"/>
    <lineage>
        <taxon>Bacteria</taxon>
        <taxon>Bacillati</taxon>
        <taxon>Chloroflexota</taxon>
        <taxon>Anaerolineae</taxon>
        <taxon>Anaerolineales</taxon>
        <taxon>Anaerolineaceae</taxon>
        <taxon>Pelolinea</taxon>
    </lineage>
</organism>